<dbReference type="Pfam" id="PF07475">
    <property type="entry name" value="Hpr_kinase_C"/>
    <property type="match status" value="1"/>
</dbReference>
<dbReference type="GO" id="GO:0006109">
    <property type="term" value="P:regulation of carbohydrate metabolic process"/>
    <property type="evidence" value="ECO:0007669"/>
    <property type="project" value="InterPro"/>
</dbReference>
<dbReference type="OrthoDB" id="8326226at2"/>
<dbReference type="AlphaFoldDB" id="A0A553WI24"/>
<accession>A0A553WI24</accession>
<comment type="caution">
    <text evidence="2">The sequence shown here is derived from an EMBL/GenBank/DDBJ whole genome shotgun (WGS) entry which is preliminary data.</text>
</comment>
<proteinExistence type="predicted"/>
<dbReference type="EMBL" id="VKKU01000001">
    <property type="protein sequence ID" value="TSB04359.1"/>
    <property type="molecule type" value="Genomic_DNA"/>
</dbReference>
<dbReference type="RefSeq" id="WP_143775247.1">
    <property type="nucleotide sequence ID" value="NZ_VKKU01000001.1"/>
</dbReference>
<feature type="domain" description="HPr kinase/phosphorylase C-terminal" evidence="1">
    <location>
        <begin position="4"/>
        <end position="118"/>
    </location>
</feature>
<dbReference type="CDD" id="cd01918">
    <property type="entry name" value="HprK_C"/>
    <property type="match status" value="1"/>
</dbReference>
<evidence type="ECO:0000259" key="1">
    <source>
        <dbReference type="Pfam" id="PF07475"/>
    </source>
</evidence>
<dbReference type="InterPro" id="IPR027417">
    <property type="entry name" value="P-loop_NTPase"/>
</dbReference>
<dbReference type="InterPro" id="IPR011104">
    <property type="entry name" value="Hpr_kin/Pase_C"/>
</dbReference>
<sequence length="158" mass="16377">MTATLVHATAVSIDGFGILLLGPSAAGKSDLALRLIDRGALLISDDAVSVKPGAEGPELCAVPNIEGQMEVRGIGVVKVAHVTHAPLRLAVELVPPKDRLPAHAESIDVAGFSVPSAKIAPFEASAPIKVEYALRMVIDAGTQPMASTPELTQESRND</sequence>
<dbReference type="GO" id="GO:0000155">
    <property type="term" value="F:phosphorelay sensor kinase activity"/>
    <property type="evidence" value="ECO:0007669"/>
    <property type="project" value="InterPro"/>
</dbReference>
<evidence type="ECO:0000313" key="3">
    <source>
        <dbReference type="Proteomes" id="UP000320160"/>
    </source>
</evidence>
<evidence type="ECO:0000313" key="2">
    <source>
        <dbReference type="EMBL" id="TSB04359.1"/>
    </source>
</evidence>
<dbReference type="PANTHER" id="PTHR30305:SF1">
    <property type="entry name" value="HPR KINASE_PHOSPHORYLASE"/>
    <property type="match status" value="1"/>
</dbReference>
<organism evidence="2 3">
    <name type="scientific">Sphingorhabdus contaminans</name>
    <dbReference type="NCBI Taxonomy" id="1343899"/>
    <lineage>
        <taxon>Bacteria</taxon>
        <taxon>Pseudomonadati</taxon>
        <taxon>Pseudomonadota</taxon>
        <taxon>Alphaproteobacteria</taxon>
        <taxon>Sphingomonadales</taxon>
        <taxon>Sphingomonadaceae</taxon>
        <taxon>Sphingorhabdus</taxon>
    </lineage>
</organism>
<gene>
    <name evidence="2" type="ORF">FOM92_02725</name>
</gene>
<dbReference type="SUPFAM" id="SSF53795">
    <property type="entry name" value="PEP carboxykinase-like"/>
    <property type="match status" value="1"/>
</dbReference>
<dbReference type="PANTHER" id="PTHR30305">
    <property type="entry name" value="PROTEIN YJDM-RELATED"/>
    <property type="match status" value="1"/>
</dbReference>
<reference evidence="2 3" key="1">
    <citation type="submission" date="2019-07" db="EMBL/GenBank/DDBJ databases">
        <authorList>
            <person name="Park M."/>
        </authorList>
    </citation>
    <scope>NUCLEOTIDE SEQUENCE [LARGE SCALE GENOMIC DNA]</scope>
    <source>
        <strain evidence="2 3">KCTC32445</strain>
    </source>
</reference>
<dbReference type="GO" id="GO:0005524">
    <property type="term" value="F:ATP binding"/>
    <property type="evidence" value="ECO:0007669"/>
    <property type="project" value="InterPro"/>
</dbReference>
<dbReference type="Gene3D" id="3.40.50.300">
    <property type="entry name" value="P-loop containing nucleotide triphosphate hydrolases"/>
    <property type="match status" value="1"/>
</dbReference>
<keyword evidence="3" id="KW-1185">Reference proteome</keyword>
<name>A0A553WI24_9SPHN</name>
<dbReference type="Proteomes" id="UP000320160">
    <property type="component" value="Unassembled WGS sequence"/>
</dbReference>
<protein>
    <submittedName>
        <fullName evidence="2">Aldolase</fullName>
    </submittedName>
</protein>